<dbReference type="InterPro" id="IPR042815">
    <property type="entry name" value="DRC10"/>
</dbReference>
<dbReference type="AlphaFoldDB" id="A0AAE0EMD8"/>
<dbReference type="PANTHER" id="PTHR31598:SF1">
    <property type="entry name" value="DYNEIN REGULATORY COMPLEX PROTEIN 10"/>
    <property type="match status" value="1"/>
</dbReference>
<proteinExistence type="inferred from homology"/>
<comment type="caution">
    <text evidence="12">The sequence shown here is derived from an EMBL/GenBank/DDBJ whole genome shotgun (WGS) entry which is preliminary data.</text>
</comment>
<sequence length="360" mass="41333">MNNVEAARVMNVLEDALANLRLISLVTQGALDSVEELEDVVGPELAGELMDHRTATSKVAIEGSEVLTSNTNSVCRTLRKNPHLESKLAQLFHDSRSQGMLNFIHTLEKVKTTTYKRLTTTVEEENSERDHFEEVCKREEKAGKERQSLEQQLRVERRERQKQLNHMTEMENRSITELEQIKATSVHVAKRLEEDAEATRESDKTTFQERDGKLVTEVTKLKGDLTNVQGKNRDDEGLLRKKKTKSEQEVGNWLTEYDKDMFSKEKALQEEKAVYEEVKQQLGEYEEEYRKLRDEAEAAAEKERKKAEEKARIEERQRKMDQAAVTIQKAWRTHSTTTGKGAEDTGKGKKGKKGKGKKKK</sequence>
<evidence type="ECO:0000256" key="9">
    <source>
        <dbReference type="ARBA" id="ARBA00023273"/>
    </source>
</evidence>
<evidence type="ECO:0000256" key="4">
    <source>
        <dbReference type="ARBA" id="ARBA00021752"/>
    </source>
</evidence>
<protein>
    <recommendedName>
        <fullName evidence="4">Dynein regulatory complex protein 10</fullName>
    </recommendedName>
</protein>
<dbReference type="EMBL" id="LGRX02035650">
    <property type="protein sequence ID" value="KAK3233691.1"/>
    <property type="molecule type" value="Genomic_DNA"/>
</dbReference>
<accession>A0AAE0EMD8</accession>
<name>A0AAE0EMD8_9CHLO</name>
<organism evidence="12 13">
    <name type="scientific">Cymbomonas tetramitiformis</name>
    <dbReference type="NCBI Taxonomy" id="36881"/>
    <lineage>
        <taxon>Eukaryota</taxon>
        <taxon>Viridiplantae</taxon>
        <taxon>Chlorophyta</taxon>
        <taxon>Pyramimonadophyceae</taxon>
        <taxon>Pyramimonadales</taxon>
        <taxon>Pyramimonadaceae</taxon>
        <taxon>Cymbomonas</taxon>
    </lineage>
</organism>
<reference evidence="12 13" key="1">
    <citation type="journal article" date="2015" name="Genome Biol. Evol.">
        <title>Comparative Genomics of a Bacterivorous Green Alga Reveals Evolutionary Causalities and Consequences of Phago-Mixotrophic Mode of Nutrition.</title>
        <authorList>
            <person name="Burns J.A."/>
            <person name="Paasch A."/>
            <person name="Narechania A."/>
            <person name="Kim E."/>
        </authorList>
    </citation>
    <scope>NUCLEOTIDE SEQUENCE [LARGE SCALE GENOMIC DNA]</scope>
    <source>
        <strain evidence="12 13">PLY_AMNH</strain>
    </source>
</reference>
<evidence type="ECO:0000313" key="13">
    <source>
        <dbReference type="Proteomes" id="UP001190700"/>
    </source>
</evidence>
<evidence type="ECO:0000313" key="12">
    <source>
        <dbReference type="EMBL" id="KAK3233691.1"/>
    </source>
</evidence>
<feature type="compositionally biased region" description="Basic residues" evidence="11">
    <location>
        <begin position="348"/>
        <end position="360"/>
    </location>
</feature>
<keyword evidence="5" id="KW-0963">Cytoplasm</keyword>
<feature type="coiled-coil region" evidence="10">
    <location>
        <begin position="122"/>
        <end position="173"/>
    </location>
</feature>
<evidence type="ECO:0000256" key="2">
    <source>
        <dbReference type="ARBA" id="ARBA00004611"/>
    </source>
</evidence>
<feature type="compositionally biased region" description="Basic and acidic residues" evidence="11">
    <location>
        <begin position="290"/>
        <end position="321"/>
    </location>
</feature>
<feature type="region of interest" description="Disordered" evidence="11">
    <location>
        <begin position="228"/>
        <end position="248"/>
    </location>
</feature>
<feature type="region of interest" description="Disordered" evidence="11">
    <location>
        <begin position="290"/>
        <end position="360"/>
    </location>
</feature>
<comment type="subcellular location">
    <subcellularLocation>
        <location evidence="2">Cytoplasm</location>
        <location evidence="2">Cytoskeleton</location>
        <location evidence="2">Flagellum axoneme</location>
    </subcellularLocation>
</comment>
<comment type="similarity">
    <text evidence="3">Belongs to the DRC10 family.</text>
</comment>
<evidence type="ECO:0000256" key="3">
    <source>
        <dbReference type="ARBA" id="ARBA00009071"/>
    </source>
</evidence>
<evidence type="ECO:0000256" key="8">
    <source>
        <dbReference type="ARBA" id="ARBA00023212"/>
    </source>
</evidence>
<evidence type="ECO:0000256" key="10">
    <source>
        <dbReference type="SAM" id="Coils"/>
    </source>
</evidence>
<dbReference type="Proteomes" id="UP001190700">
    <property type="component" value="Unassembled WGS sequence"/>
</dbReference>
<evidence type="ECO:0000256" key="5">
    <source>
        <dbReference type="ARBA" id="ARBA00022490"/>
    </source>
</evidence>
<evidence type="ECO:0000256" key="1">
    <source>
        <dbReference type="ARBA" id="ARBA00003029"/>
    </source>
</evidence>
<keyword evidence="8" id="KW-0206">Cytoskeleton</keyword>
<keyword evidence="6" id="KW-0282">Flagellum</keyword>
<gene>
    <name evidence="12" type="ORF">CYMTET_56025</name>
</gene>
<keyword evidence="13" id="KW-1185">Reference proteome</keyword>
<comment type="function">
    <text evidence="1">Component of the nexin-dynein regulatory complex (N-DRC), a key regulator of ciliary/flagellar motility which maintains the alignment and integrity of the distal axoneme and regulates microtubule sliding in motile axonemes.</text>
</comment>
<evidence type="ECO:0000256" key="6">
    <source>
        <dbReference type="ARBA" id="ARBA00022846"/>
    </source>
</evidence>
<keyword evidence="9" id="KW-0966">Cell projection</keyword>
<keyword evidence="10" id="KW-0175">Coiled coil</keyword>
<keyword evidence="7" id="KW-0969">Cilium</keyword>
<dbReference type="PANTHER" id="PTHR31598">
    <property type="entry name" value="IQ DOMAIN-CONTAINING PROTEIN D"/>
    <property type="match status" value="1"/>
</dbReference>
<evidence type="ECO:0000256" key="7">
    <source>
        <dbReference type="ARBA" id="ARBA00023069"/>
    </source>
</evidence>
<evidence type="ECO:0000256" key="11">
    <source>
        <dbReference type="SAM" id="MobiDB-lite"/>
    </source>
</evidence>